<evidence type="ECO:0000313" key="1">
    <source>
        <dbReference type="EMBL" id="PPU91890.1"/>
    </source>
</evidence>
<accession>A0A2S7EMN5</accession>
<dbReference type="EMBL" id="MDEJ01000078">
    <property type="protein sequence ID" value="PPU91890.1"/>
    <property type="molecule type" value="Genomic_DNA"/>
</dbReference>
<proteinExistence type="predicted"/>
<protein>
    <submittedName>
        <fullName evidence="1">Type III secretion system effector protein</fullName>
    </submittedName>
</protein>
<comment type="caution">
    <text evidence="1">The sequence shown here is derived from an EMBL/GenBank/DDBJ whole genome shotgun (WGS) entry which is preliminary data.</text>
</comment>
<evidence type="ECO:0000313" key="2">
    <source>
        <dbReference type="Proteomes" id="UP000239939"/>
    </source>
</evidence>
<sequence>MFSIVRQLSFLSTDRDVGKVPAASAVSGNGVVFSRSKQALGGSDVGMVATIDGQEHLVKTGISRSLLGQSVTCCVNGQVDQANKRLGYIVDGAARLLKTDPKQGNQRQLLTQAFHAFLQTEEGKNLAGKARTDALDIADVGDIHASLVRADPRLRNTLGVPVLFDVINVAAGQQLVNALQGTYLPKQHMPDSSLLAVQNNALIGSRLIADAKPLDTFLTEPFLPPGVALKDAGRAAALLKDKAAAGGAHSDDRARAQALIAKIDDPANLDAGKQALKGMLSQKGLDGLFVSLLARFTLGESSDLGPDNMLVVPGEDGRNKAVSIDVTGFRYARENGVPAGPRDPLRHGWGEVIDTPALALDVLLDGSVMNSRYAKGLDSVHAAVVDCLRNALRQNATPEAQAVKRWYAALYVDASTASLLSLHQGLGGIATSPWMPDAGLVCQVLERNAGFINDIVDRART</sequence>
<dbReference type="AlphaFoldDB" id="A0A2S7EMN5"/>
<reference evidence="2" key="1">
    <citation type="submission" date="2016-08" db="EMBL/GenBank/DDBJ databases">
        <authorList>
            <person name="Merda D."/>
            <person name="Briand M."/>
            <person name="Taghouti G."/>
            <person name="Carrere S."/>
            <person name="Gouzy J."/>
            <person name="Portier P."/>
            <person name="Jacques M.-A."/>
            <person name="Fischer-Le Saux M."/>
        </authorList>
    </citation>
    <scope>NUCLEOTIDE SEQUENCE [LARGE SCALE GENOMIC DNA]</scope>
    <source>
        <strain evidence="2">CFBP1817</strain>
    </source>
</reference>
<keyword evidence="2" id="KW-1185">Reference proteome</keyword>
<dbReference type="OrthoDB" id="6007497at2"/>
<dbReference type="RefSeq" id="WP_128417466.1">
    <property type="nucleotide sequence ID" value="NZ_MDEJ01000078.1"/>
</dbReference>
<name>A0A2S7EMN5_9XANT</name>
<gene>
    <name evidence="1" type="ORF">XpopCFBP1817_12925</name>
</gene>
<dbReference type="Proteomes" id="UP000239939">
    <property type="component" value="Unassembled WGS sequence"/>
</dbReference>
<organism evidence="1 2">
    <name type="scientific">Xanthomonas populi</name>
    <dbReference type="NCBI Taxonomy" id="53414"/>
    <lineage>
        <taxon>Bacteria</taxon>
        <taxon>Pseudomonadati</taxon>
        <taxon>Pseudomonadota</taxon>
        <taxon>Gammaproteobacteria</taxon>
        <taxon>Lysobacterales</taxon>
        <taxon>Lysobacteraceae</taxon>
        <taxon>Xanthomonas</taxon>
    </lineage>
</organism>